<dbReference type="EMBL" id="LVYD01000044">
    <property type="protein sequence ID" value="OQP63824.1"/>
    <property type="molecule type" value="Genomic_DNA"/>
</dbReference>
<name>A0A1V9FZT0_9BACT</name>
<accession>A0A1V9FZT0</accession>
<feature type="transmembrane region" description="Helical" evidence="1">
    <location>
        <begin position="46"/>
        <end position="66"/>
    </location>
</feature>
<keyword evidence="3" id="KW-1185">Reference proteome</keyword>
<evidence type="ECO:0000256" key="1">
    <source>
        <dbReference type="SAM" id="Phobius"/>
    </source>
</evidence>
<feature type="transmembrane region" description="Helical" evidence="1">
    <location>
        <begin position="102"/>
        <end position="121"/>
    </location>
</feature>
<dbReference type="OrthoDB" id="672385at2"/>
<protein>
    <submittedName>
        <fullName evidence="2">Uncharacterized protein</fullName>
    </submittedName>
</protein>
<dbReference type="AlphaFoldDB" id="A0A1V9FZT0"/>
<feature type="transmembrane region" description="Helical" evidence="1">
    <location>
        <begin position="78"/>
        <end position="96"/>
    </location>
</feature>
<comment type="caution">
    <text evidence="2">The sequence shown here is derived from an EMBL/GenBank/DDBJ whole genome shotgun (WGS) entry which is preliminary data.</text>
</comment>
<reference evidence="2 3" key="1">
    <citation type="submission" date="2016-03" db="EMBL/GenBank/DDBJ databases">
        <title>Niastella vici sp. nov., isolated from farmland soil.</title>
        <authorList>
            <person name="Chen L."/>
            <person name="Wang D."/>
            <person name="Yang S."/>
            <person name="Wang G."/>
        </authorList>
    </citation>
    <scope>NUCLEOTIDE SEQUENCE [LARGE SCALE GENOMIC DNA]</scope>
    <source>
        <strain evidence="2 3">DJ57</strain>
    </source>
</reference>
<organism evidence="2 3">
    <name type="scientific">Niastella vici</name>
    <dbReference type="NCBI Taxonomy" id="1703345"/>
    <lineage>
        <taxon>Bacteria</taxon>
        <taxon>Pseudomonadati</taxon>
        <taxon>Bacteroidota</taxon>
        <taxon>Chitinophagia</taxon>
        <taxon>Chitinophagales</taxon>
        <taxon>Chitinophagaceae</taxon>
        <taxon>Niastella</taxon>
    </lineage>
</organism>
<evidence type="ECO:0000313" key="3">
    <source>
        <dbReference type="Proteomes" id="UP000192796"/>
    </source>
</evidence>
<feature type="transmembrane region" description="Helical" evidence="1">
    <location>
        <begin position="5"/>
        <end position="26"/>
    </location>
</feature>
<keyword evidence="1" id="KW-1133">Transmembrane helix</keyword>
<proteinExistence type="predicted"/>
<keyword evidence="1" id="KW-0472">Membrane</keyword>
<keyword evidence="1" id="KW-0812">Transmembrane</keyword>
<evidence type="ECO:0000313" key="2">
    <source>
        <dbReference type="EMBL" id="OQP63824.1"/>
    </source>
</evidence>
<dbReference type="Proteomes" id="UP000192796">
    <property type="component" value="Unassembled WGS sequence"/>
</dbReference>
<dbReference type="RefSeq" id="WP_081147487.1">
    <property type="nucleotide sequence ID" value="NZ_LVYD01000044.1"/>
</dbReference>
<gene>
    <name evidence="2" type="ORF">A3860_23075</name>
</gene>
<sequence>MRTLLIILLAFTGLTSTFIGLLLIAYPVLTVYDLPIDFFQPAHSKIFVVPGVIFIITGSTNLAALLNSKQHSRTQYSWSLVSGLLMITWVVIHSIILQAMPWLYLTYLICSLLIVLLSWQLKGKWAV</sequence>